<keyword evidence="1" id="KW-0732">Signal</keyword>
<proteinExistence type="predicted"/>
<dbReference type="Proteomes" id="UP001221189">
    <property type="component" value="Unassembled WGS sequence"/>
</dbReference>
<dbReference type="InterPro" id="IPR013424">
    <property type="entry name" value="Ice-binding_C"/>
</dbReference>
<evidence type="ECO:0000313" key="4">
    <source>
        <dbReference type="Proteomes" id="UP001221189"/>
    </source>
</evidence>
<gene>
    <name evidence="3" type="ORF">PRZ03_13570</name>
</gene>
<feature type="signal peptide" evidence="1">
    <location>
        <begin position="1"/>
        <end position="24"/>
    </location>
</feature>
<dbReference type="NCBIfam" id="TIGR02595">
    <property type="entry name" value="PEP_CTERM"/>
    <property type="match status" value="1"/>
</dbReference>
<evidence type="ECO:0000313" key="3">
    <source>
        <dbReference type="EMBL" id="MDC8772607.1"/>
    </source>
</evidence>
<keyword evidence="4" id="KW-1185">Reference proteome</keyword>
<reference evidence="3 4" key="1">
    <citation type="submission" date="2022-10" db="EMBL/GenBank/DDBJ databases">
        <title>Paucibacter sp. hw1 Genome sequencing.</title>
        <authorList>
            <person name="Park S."/>
        </authorList>
    </citation>
    <scope>NUCLEOTIDE SEQUENCE [LARGE SCALE GENOMIC DNA]</scope>
    <source>
        <strain evidence="4">hw1</strain>
    </source>
</reference>
<evidence type="ECO:0000259" key="2">
    <source>
        <dbReference type="Pfam" id="PF07589"/>
    </source>
</evidence>
<organism evidence="3 4">
    <name type="scientific">Roseateles albus</name>
    <dbReference type="NCBI Taxonomy" id="2987525"/>
    <lineage>
        <taxon>Bacteria</taxon>
        <taxon>Pseudomonadati</taxon>
        <taxon>Pseudomonadota</taxon>
        <taxon>Betaproteobacteria</taxon>
        <taxon>Burkholderiales</taxon>
        <taxon>Sphaerotilaceae</taxon>
        <taxon>Roseateles</taxon>
    </lineage>
</organism>
<name>A0ABT5KGT9_9BURK</name>
<feature type="domain" description="Ice-binding protein C-terminal" evidence="2">
    <location>
        <begin position="192"/>
        <end position="214"/>
    </location>
</feature>
<dbReference type="RefSeq" id="WP_273600789.1">
    <property type="nucleotide sequence ID" value="NZ_JAQQXT010000007.1"/>
</dbReference>
<dbReference type="Pfam" id="PF07589">
    <property type="entry name" value="PEP-CTERM"/>
    <property type="match status" value="1"/>
</dbReference>
<dbReference type="EMBL" id="JAQQXT010000007">
    <property type="protein sequence ID" value="MDC8772607.1"/>
    <property type="molecule type" value="Genomic_DNA"/>
</dbReference>
<sequence length="219" mass="22118">MKFSSSFLALAASLTLLNAGPAAAATTVITFEDLVEGTPLSTQYNALGVNFVANAFSGMGSSSSGQSWASNTDMTVTAIDLHGFGGPALVSGKLLHSYSGFLNEDGDASFWINFSAPVGSVSMDFAGISKPADTRLFVYNGSTLLGIVSASGSAGQQTLGYSATSITKIGVAAGSVADWVGVDNLKFEAAAPVPEPATYALMAIGLGALLAKRRGGSKA</sequence>
<comment type="caution">
    <text evidence="3">The sequence shown here is derived from an EMBL/GenBank/DDBJ whole genome shotgun (WGS) entry which is preliminary data.</text>
</comment>
<feature type="chain" id="PRO_5047216413" evidence="1">
    <location>
        <begin position="25"/>
        <end position="219"/>
    </location>
</feature>
<accession>A0ABT5KGT9</accession>
<evidence type="ECO:0000256" key="1">
    <source>
        <dbReference type="SAM" id="SignalP"/>
    </source>
</evidence>
<protein>
    <submittedName>
        <fullName evidence="3">PEP-CTERM sorting domain-containing protein</fullName>
    </submittedName>
</protein>